<sequence>MLVVADKVTVNHETNQVCEKALASRRARLWHWLGQMARTMSYAQMVNFK</sequence>
<name>A0A917YV65_9ALTE</name>
<comment type="caution">
    <text evidence="1">The sequence shown here is derived from an EMBL/GenBank/DDBJ whole genome shotgun (WGS) entry which is preliminary data.</text>
</comment>
<dbReference type="AlphaFoldDB" id="A0A917YV65"/>
<proteinExistence type="predicted"/>
<protein>
    <submittedName>
        <fullName evidence="1">Uncharacterized protein</fullName>
    </submittedName>
</protein>
<evidence type="ECO:0000313" key="1">
    <source>
        <dbReference type="EMBL" id="GGO65604.1"/>
    </source>
</evidence>
<keyword evidence="2" id="KW-1185">Reference proteome</keyword>
<dbReference type="RefSeq" id="WP_188690567.1">
    <property type="nucleotide sequence ID" value="NZ_BMLS01000001.1"/>
</dbReference>
<reference evidence="1" key="1">
    <citation type="journal article" date="2014" name="Int. J. Syst. Evol. Microbiol.">
        <title>Complete genome sequence of Corynebacterium casei LMG S-19264T (=DSM 44701T), isolated from a smear-ripened cheese.</title>
        <authorList>
            <consortium name="US DOE Joint Genome Institute (JGI-PGF)"/>
            <person name="Walter F."/>
            <person name="Albersmeier A."/>
            <person name="Kalinowski J."/>
            <person name="Ruckert C."/>
        </authorList>
    </citation>
    <scope>NUCLEOTIDE SEQUENCE</scope>
    <source>
        <strain evidence="1">CGMCC 1.7086</strain>
    </source>
</reference>
<evidence type="ECO:0000313" key="2">
    <source>
        <dbReference type="Proteomes" id="UP000606935"/>
    </source>
</evidence>
<accession>A0A917YV65</accession>
<organism evidence="1 2">
    <name type="scientific">Bowmanella pacifica</name>
    <dbReference type="NCBI Taxonomy" id="502051"/>
    <lineage>
        <taxon>Bacteria</taxon>
        <taxon>Pseudomonadati</taxon>
        <taxon>Pseudomonadota</taxon>
        <taxon>Gammaproteobacteria</taxon>
        <taxon>Alteromonadales</taxon>
        <taxon>Alteromonadaceae</taxon>
        <taxon>Bowmanella</taxon>
    </lineage>
</organism>
<reference evidence="1" key="2">
    <citation type="submission" date="2020-09" db="EMBL/GenBank/DDBJ databases">
        <authorList>
            <person name="Sun Q."/>
            <person name="Zhou Y."/>
        </authorList>
    </citation>
    <scope>NUCLEOTIDE SEQUENCE</scope>
    <source>
        <strain evidence="1">CGMCC 1.7086</strain>
    </source>
</reference>
<dbReference type="Proteomes" id="UP000606935">
    <property type="component" value="Unassembled WGS sequence"/>
</dbReference>
<gene>
    <name evidence="1" type="ORF">GCM10010982_07800</name>
</gene>
<dbReference type="EMBL" id="BMLS01000001">
    <property type="protein sequence ID" value="GGO65604.1"/>
    <property type="molecule type" value="Genomic_DNA"/>
</dbReference>